<keyword evidence="1" id="KW-1133">Transmembrane helix</keyword>
<comment type="caution">
    <text evidence="2">The sequence shown here is derived from an EMBL/GenBank/DDBJ whole genome shotgun (WGS) entry which is preliminary data.</text>
</comment>
<keyword evidence="1" id="KW-0812">Transmembrane</keyword>
<feature type="transmembrane region" description="Helical" evidence="1">
    <location>
        <begin position="353"/>
        <end position="371"/>
    </location>
</feature>
<feature type="transmembrane region" description="Helical" evidence="1">
    <location>
        <begin position="167"/>
        <end position="188"/>
    </location>
</feature>
<feature type="transmembrane region" description="Helical" evidence="1">
    <location>
        <begin position="84"/>
        <end position="105"/>
    </location>
</feature>
<dbReference type="RefSeq" id="WP_160875357.1">
    <property type="nucleotide sequence ID" value="NZ_WUEK01000002.1"/>
</dbReference>
<organism evidence="2 3">
    <name type="scientific">Nocardioides flavescens</name>
    <dbReference type="NCBI Taxonomy" id="2691959"/>
    <lineage>
        <taxon>Bacteria</taxon>
        <taxon>Bacillati</taxon>
        <taxon>Actinomycetota</taxon>
        <taxon>Actinomycetes</taxon>
        <taxon>Propionibacteriales</taxon>
        <taxon>Nocardioidaceae</taxon>
        <taxon>Nocardioides</taxon>
    </lineage>
</organism>
<feature type="transmembrane region" description="Helical" evidence="1">
    <location>
        <begin position="12"/>
        <end position="33"/>
    </location>
</feature>
<evidence type="ECO:0008006" key="4">
    <source>
        <dbReference type="Google" id="ProtNLM"/>
    </source>
</evidence>
<evidence type="ECO:0000313" key="2">
    <source>
        <dbReference type="EMBL" id="MXG88696.1"/>
    </source>
</evidence>
<gene>
    <name evidence="2" type="ORF">GRQ65_03935</name>
</gene>
<name>A0A6L7ESY9_9ACTN</name>
<proteinExistence type="predicted"/>
<feature type="transmembrane region" description="Helical" evidence="1">
    <location>
        <begin position="142"/>
        <end position="160"/>
    </location>
</feature>
<keyword evidence="1" id="KW-0472">Membrane</keyword>
<evidence type="ECO:0000313" key="3">
    <source>
        <dbReference type="Proteomes" id="UP000473325"/>
    </source>
</evidence>
<dbReference type="AlphaFoldDB" id="A0A6L7ESY9"/>
<feature type="transmembrane region" description="Helical" evidence="1">
    <location>
        <begin position="302"/>
        <end position="318"/>
    </location>
</feature>
<protein>
    <recommendedName>
        <fullName evidence="4">4-amino-4-deoxy-L-arabinose transferase</fullName>
    </recommendedName>
</protein>
<keyword evidence="3" id="KW-1185">Reference proteome</keyword>
<feature type="transmembrane region" description="Helical" evidence="1">
    <location>
        <begin position="117"/>
        <end position="136"/>
    </location>
</feature>
<feature type="transmembrane region" description="Helical" evidence="1">
    <location>
        <begin position="325"/>
        <end position="341"/>
    </location>
</feature>
<sequence length="489" mass="50906">MPEVPWRRRVGVAPKTWVAVMAIAVAVLGWLPFLGRALGPDEGGFLMVGGAWHDGTSLYGPYWVDRPPVLIALFGLADALGGTVALRLLGALATALVVVLAGVLGRSAAPERRSAPLLTAGAAAVLVATPLFGGTVVDGEVLGLPFVVAGVTAYVASAASRSTRRGLALALTAGVCAALAVMVKQSLVDVGVVAVVLLVTSRQARRRFPAFLASAVVTVVVVAGLAALRGTSPAGLWDAVVTFRFEAGRVLAADDGNAPQRARELALAFVASGLPLLALALGWRGRGRPSVQGPWTAPDLRIAAYVLLAVEVVVVVLGGNFWLHYLIGLVPGVVLLAAAFAQRPAPVTRSTAAAYAVTGLSSVLVLAWVVVHPIGRPELAAADYLEAHAAPDDTAVVVFGGANILREADLESPYPYLWSLPARVRDPELSDLTDLVVSSRRPDWVVVAYGALGAWEMDGDALRSALARDYDEVATVERFTIYRSGHDAG</sequence>
<feature type="transmembrane region" description="Helical" evidence="1">
    <location>
        <begin position="208"/>
        <end position="228"/>
    </location>
</feature>
<reference evidence="2 3" key="1">
    <citation type="submission" date="2019-12" db="EMBL/GenBank/DDBJ databases">
        <authorList>
            <person name="Kun Z."/>
        </authorList>
    </citation>
    <scope>NUCLEOTIDE SEQUENCE [LARGE SCALE GENOMIC DNA]</scope>
    <source>
        <strain evidence="2 3">YIM 123512</strain>
    </source>
</reference>
<accession>A0A6L7ESY9</accession>
<evidence type="ECO:0000256" key="1">
    <source>
        <dbReference type="SAM" id="Phobius"/>
    </source>
</evidence>
<feature type="transmembrane region" description="Helical" evidence="1">
    <location>
        <begin position="265"/>
        <end position="282"/>
    </location>
</feature>
<dbReference type="EMBL" id="WUEK01000002">
    <property type="protein sequence ID" value="MXG88696.1"/>
    <property type="molecule type" value="Genomic_DNA"/>
</dbReference>
<dbReference type="Proteomes" id="UP000473325">
    <property type="component" value="Unassembled WGS sequence"/>
</dbReference>